<proteinExistence type="predicted"/>
<gene>
    <name evidence="1" type="ORF">NXW97_23420</name>
</gene>
<organism evidence="1 2">
    <name type="scientific">Bacteroides faecis</name>
    <dbReference type="NCBI Taxonomy" id="674529"/>
    <lineage>
        <taxon>Bacteria</taxon>
        <taxon>Pseudomonadati</taxon>
        <taxon>Bacteroidota</taxon>
        <taxon>Bacteroidia</taxon>
        <taxon>Bacteroidales</taxon>
        <taxon>Bacteroidaceae</taxon>
        <taxon>Bacteroides</taxon>
    </lineage>
</organism>
<accession>A0AAW5P3L9</accession>
<dbReference type="AlphaFoldDB" id="A0AAW5P3L9"/>
<evidence type="ECO:0000313" key="1">
    <source>
        <dbReference type="EMBL" id="MCS2794902.1"/>
    </source>
</evidence>
<sequence>MDAPNEFFIELVGISIPDLEKLCASKRTYYRTSEEVYKIVYNFDSHRVIDVRFVNYDDTENTYIINAFDRNAFANCPYEDERQEGIVSHDSFVGRIITQFGNASVSMECDYLKECLGRMPQNSLKRNAALVI</sequence>
<name>A0AAW5P3L9_9BACE</name>
<evidence type="ECO:0000313" key="2">
    <source>
        <dbReference type="Proteomes" id="UP001204548"/>
    </source>
</evidence>
<reference evidence="1" key="1">
    <citation type="submission" date="2022-08" db="EMBL/GenBank/DDBJ databases">
        <title>Genome Sequencing of Bacteroides fragilis Group Isolates with Nanopore Technology.</title>
        <authorList>
            <person name="Tisza M.J."/>
            <person name="Smith D."/>
            <person name="Dekker J.P."/>
        </authorList>
    </citation>
    <scope>NUCLEOTIDE SEQUENCE</scope>
    <source>
        <strain evidence="1">BFG-351</strain>
    </source>
</reference>
<dbReference type="EMBL" id="JANUTS010000001">
    <property type="protein sequence ID" value="MCS2794902.1"/>
    <property type="molecule type" value="Genomic_DNA"/>
</dbReference>
<protein>
    <submittedName>
        <fullName evidence="1">Uncharacterized protein</fullName>
    </submittedName>
</protein>
<comment type="caution">
    <text evidence="1">The sequence shown here is derived from an EMBL/GenBank/DDBJ whole genome shotgun (WGS) entry which is preliminary data.</text>
</comment>
<dbReference type="RefSeq" id="WP_029425695.1">
    <property type="nucleotide sequence ID" value="NZ_JABFIA010000025.1"/>
</dbReference>
<dbReference type="Proteomes" id="UP001204548">
    <property type="component" value="Unassembled WGS sequence"/>
</dbReference>